<accession>X6NDE0</accession>
<feature type="transmembrane region" description="Helical" evidence="7">
    <location>
        <begin position="76"/>
        <end position="97"/>
    </location>
</feature>
<dbReference type="EMBL" id="ASPP01009523">
    <property type="protein sequence ID" value="ETO24006.1"/>
    <property type="molecule type" value="Genomic_DNA"/>
</dbReference>
<comment type="subcellular location">
    <subcellularLocation>
        <location evidence="1">Membrane</location>
        <topology evidence="1">Multi-pass membrane protein</topology>
    </subcellularLocation>
</comment>
<evidence type="ECO:0000256" key="7">
    <source>
        <dbReference type="SAM" id="Phobius"/>
    </source>
</evidence>
<feature type="region of interest" description="Disordered" evidence="6">
    <location>
        <begin position="1"/>
        <end position="24"/>
    </location>
</feature>
<protein>
    <submittedName>
        <fullName evidence="9">Solute carrier family 45, member 4</fullName>
    </submittedName>
</protein>
<keyword evidence="10" id="KW-1185">Reference proteome</keyword>
<dbReference type="PANTHER" id="PTHR19432:SF35">
    <property type="entry name" value="SOLUTE CARRIER FAMILY 45 MEMBER 3 ISOFORM X1"/>
    <property type="match status" value="1"/>
</dbReference>
<gene>
    <name evidence="9" type="ORF">RFI_13154</name>
    <name evidence="8" type="ORF">RFI_31166</name>
</gene>
<reference evidence="9 10" key="1">
    <citation type="journal article" date="2013" name="Curr. Biol.">
        <title>The Genome of the Foraminiferan Reticulomyxa filosa.</title>
        <authorList>
            <person name="Glockner G."/>
            <person name="Hulsmann N."/>
            <person name="Schleicher M."/>
            <person name="Noegel A.A."/>
            <person name="Eichinger L."/>
            <person name="Gallinger C."/>
            <person name="Pawlowski J."/>
            <person name="Sierra R."/>
            <person name="Euteneuer U."/>
            <person name="Pillet L."/>
            <person name="Moustafa A."/>
            <person name="Platzer M."/>
            <person name="Groth M."/>
            <person name="Szafranski K."/>
            <person name="Schliwa M."/>
        </authorList>
    </citation>
    <scope>NUCLEOTIDE SEQUENCE [LARGE SCALE GENOMIC DNA]</scope>
</reference>
<dbReference type="Pfam" id="PF13347">
    <property type="entry name" value="MFS_2"/>
    <property type="match status" value="1"/>
</dbReference>
<keyword evidence="3 7" id="KW-0812">Transmembrane</keyword>
<dbReference type="OrthoDB" id="28755at2759"/>
<sequence>MSTNLGSSSTLASSLDTSSTSQTNSATSAGAITLTSWRTAFLPSVGFFGVQLILAFESGDASAYLSELGLDERDLGYAWFAAPLVGLIIQPCIGAWSDRCESKFGRRRPFIAFFGILLFILCIIFSNAKYIGGLLGDNNNDRKFGLCIGLITLFLIDLVINCLEGPLRVLISDICDVDHQIQSNSFFGVQNGLAAACGYIYSNFMEYWCIYFIIMYYFYFMFCSRKSITDNT</sequence>
<dbReference type="EMBL" id="ASPP01027349">
    <property type="protein sequence ID" value="ETO06227.1"/>
    <property type="molecule type" value="Genomic_DNA"/>
</dbReference>
<dbReference type="PANTHER" id="PTHR19432">
    <property type="entry name" value="SUGAR TRANSPORTER"/>
    <property type="match status" value="1"/>
</dbReference>
<proteinExistence type="predicted"/>
<dbReference type="Proteomes" id="UP000023152">
    <property type="component" value="Unassembled WGS sequence"/>
</dbReference>
<reference evidence="9" key="2">
    <citation type="submission" date="2013-05" db="EMBL/GenBank/DDBJ databases">
        <authorList>
            <person name="Gloeckner G."/>
            <person name="Szafranski K."/>
            <person name="Schliwa M."/>
        </authorList>
    </citation>
    <scope>NUCLEOTIDE SEQUENCE</scope>
</reference>
<evidence type="ECO:0000256" key="3">
    <source>
        <dbReference type="ARBA" id="ARBA00022692"/>
    </source>
</evidence>
<feature type="transmembrane region" description="Helical" evidence="7">
    <location>
        <begin position="207"/>
        <end position="224"/>
    </location>
</feature>
<evidence type="ECO:0000313" key="8">
    <source>
        <dbReference type="EMBL" id="ETO06227.1"/>
    </source>
</evidence>
<dbReference type="GO" id="GO:0016020">
    <property type="term" value="C:membrane"/>
    <property type="evidence" value="ECO:0007669"/>
    <property type="project" value="UniProtKB-SubCell"/>
</dbReference>
<evidence type="ECO:0000256" key="5">
    <source>
        <dbReference type="ARBA" id="ARBA00023136"/>
    </source>
</evidence>
<feature type="transmembrane region" description="Helical" evidence="7">
    <location>
        <begin position="40"/>
        <end position="56"/>
    </location>
</feature>
<dbReference type="Gene3D" id="1.20.1250.20">
    <property type="entry name" value="MFS general substrate transporter like domains"/>
    <property type="match status" value="1"/>
</dbReference>
<keyword evidence="2" id="KW-0813">Transport</keyword>
<dbReference type="OMA" id="ILFFFRP"/>
<keyword evidence="5 7" id="KW-0472">Membrane</keyword>
<evidence type="ECO:0000313" key="10">
    <source>
        <dbReference type="Proteomes" id="UP000023152"/>
    </source>
</evidence>
<evidence type="ECO:0000256" key="6">
    <source>
        <dbReference type="SAM" id="MobiDB-lite"/>
    </source>
</evidence>
<dbReference type="GO" id="GO:0008506">
    <property type="term" value="F:sucrose:proton symporter activity"/>
    <property type="evidence" value="ECO:0007669"/>
    <property type="project" value="TreeGrafter"/>
</dbReference>
<comment type="caution">
    <text evidence="9">The sequence shown here is derived from an EMBL/GenBank/DDBJ whole genome shotgun (WGS) entry which is preliminary data.</text>
</comment>
<name>X6NDE0_RETFI</name>
<organism evidence="9 10">
    <name type="scientific">Reticulomyxa filosa</name>
    <dbReference type="NCBI Taxonomy" id="46433"/>
    <lineage>
        <taxon>Eukaryota</taxon>
        <taxon>Sar</taxon>
        <taxon>Rhizaria</taxon>
        <taxon>Retaria</taxon>
        <taxon>Foraminifera</taxon>
        <taxon>Monothalamids</taxon>
        <taxon>Reticulomyxidae</taxon>
        <taxon>Reticulomyxa</taxon>
    </lineage>
</organism>
<evidence type="ECO:0000256" key="4">
    <source>
        <dbReference type="ARBA" id="ARBA00022989"/>
    </source>
</evidence>
<dbReference type="AlphaFoldDB" id="X6NDE0"/>
<evidence type="ECO:0000256" key="2">
    <source>
        <dbReference type="ARBA" id="ARBA00022448"/>
    </source>
</evidence>
<dbReference type="SUPFAM" id="SSF103473">
    <property type="entry name" value="MFS general substrate transporter"/>
    <property type="match status" value="1"/>
</dbReference>
<dbReference type="InterPro" id="IPR036259">
    <property type="entry name" value="MFS_trans_sf"/>
</dbReference>
<keyword evidence="4 7" id="KW-1133">Transmembrane helix</keyword>
<evidence type="ECO:0000313" key="9">
    <source>
        <dbReference type="EMBL" id="ETO24006.1"/>
    </source>
</evidence>
<evidence type="ECO:0000256" key="1">
    <source>
        <dbReference type="ARBA" id="ARBA00004141"/>
    </source>
</evidence>
<feature type="transmembrane region" description="Helical" evidence="7">
    <location>
        <begin position="109"/>
        <end position="131"/>
    </location>
</feature>